<dbReference type="PANTHER" id="PTHR30543">
    <property type="entry name" value="CHROMATE REDUCTASE"/>
    <property type="match status" value="1"/>
</dbReference>
<dbReference type="RefSeq" id="WP_119726936.1">
    <property type="nucleotide sequence ID" value="NZ_JACJII010000001.1"/>
</dbReference>
<dbReference type="Proteomes" id="UP000539313">
    <property type="component" value="Unassembled WGS sequence"/>
</dbReference>
<dbReference type="SUPFAM" id="SSF52218">
    <property type="entry name" value="Flavoproteins"/>
    <property type="match status" value="1"/>
</dbReference>
<dbReference type="PANTHER" id="PTHR30543:SF21">
    <property type="entry name" value="NAD(P)H-DEPENDENT FMN REDUCTASE LOT6"/>
    <property type="match status" value="1"/>
</dbReference>
<organism evidence="2 3">
    <name type="scientific">Thermomonospora cellulosilytica</name>
    <dbReference type="NCBI Taxonomy" id="1411118"/>
    <lineage>
        <taxon>Bacteria</taxon>
        <taxon>Bacillati</taxon>
        <taxon>Actinomycetota</taxon>
        <taxon>Actinomycetes</taxon>
        <taxon>Streptosporangiales</taxon>
        <taxon>Thermomonosporaceae</taxon>
        <taxon>Thermomonospora</taxon>
    </lineage>
</organism>
<comment type="caution">
    <text evidence="2">The sequence shown here is derived from an EMBL/GenBank/DDBJ whole genome shotgun (WGS) entry which is preliminary data.</text>
</comment>
<dbReference type="InterPro" id="IPR005025">
    <property type="entry name" value="FMN_Rdtase-like_dom"/>
</dbReference>
<dbReference type="InterPro" id="IPR029039">
    <property type="entry name" value="Flavoprotein-like_sf"/>
</dbReference>
<proteinExistence type="predicted"/>
<evidence type="ECO:0000259" key="1">
    <source>
        <dbReference type="Pfam" id="PF03358"/>
    </source>
</evidence>
<dbReference type="InterPro" id="IPR050712">
    <property type="entry name" value="NAD(P)H-dep_reductase"/>
</dbReference>
<reference evidence="2 3" key="1">
    <citation type="submission" date="2020-08" db="EMBL/GenBank/DDBJ databases">
        <title>Sequencing the genomes of 1000 actinobacteria strains.</title>
        <authorList>
            <person name="Klenk H.-P."/>
        </authorList>
    </citation>
    <scope>NUCLEOTIDE SEQUENCE [LARGE SCALE GENOMIC DNA]</scope>
    <source>
        <strain evidence="2 3">DSM 45823</strain>
    </source>
</reference>
<accession>A0A7W3R8A0</accession>
<feature type="domain" description="NADPH-dependent FMN reductase-like" evidence="1">
    <location>
        <begin position="7"/>
        <end position="147"/>
    </location>
</feature>
<dbReference type="Gene3D" id="3.40.50.360">
    <property type="match status" value="1"/>
</dbReference>
<dbReference type="GO" id="GO:0005829">
    <property type="term" value="C:cytosol"/>
    <property type="evidence" value="ECO:0007669"/>
    <property type="project" value="TreeGrafter"/>
</dbReference>
<name>A0A7W3R8A0_9ACTN</name>
<sequence length="193" mass="21766">MSADLLRLAVIIGSVREGRFGPVVARWFAHEARMDGQFDVDVIDLAEANLPPVLTEDFPPERTALQPRLAAADAFVLVTPEYNRGYPASVKNLIDWYLEEWQAKPVGFVSYGHRAGGLRSVDHLGSVLVDLHAVPLRDSVSFHNAWDLFDGYDENDPDRMPQDTRAAAKLLLDRLRWWATALRDARRARPYNA</sequence>
<keyword evidence="3" id="KW-1185">Reference proteome</keyword>
<gene>
    <name evidence="2" type="ORF">HNR21_002047</name>
</gene>
<dbReference type="Pfam" id="PF03358">
    <property type="entry name" value="FMN_red"/>
    <property type="match status" value="1"/>
</dbReference>
<dbReference type="GO" id="GO:0016491">
    <property type="term" value="F:oxidoreductase activity"/>
    <property type="evidence" value="ECO:0007669"/>
    <property type="project" value="InterPro"/>
</dbReference>
<dbReference type="EMBL" id="JACJII010000001">
    <property type="protein sequence ID" value="MBA9003165.1"/>
    <property type="molecule type" value="Genomic_DNA"/>
</dbReference>
<dbReference type="GO" id="GO:0010181">
    <property type="term" value="F:FMN binding"/>
    <property type="evidence" value="ECO:0007669"/>
    <property type="project" value="TreeGrafter"/>
</dbReference>
<evidence type="ECO:0000313" key="2">
    <source>
        <dbReference type="EMBL" id="MBA9003165.1"/>
    </source>
</evidence>
<dbReference type="AlphaFoldDB" id="A0A7W3R8A0"/>
<protein>
    <submittedName>
        <fullName evidence="2">NAD(P)H-dependent FMN reductase</fullName>
    </submittedName>
</protein>
<evidence type="ECO:0000313" key="3">
    <source>
        <dbReference type="Proteomes" id="UP000539313"/>
    </source>
</evidence>